<dbReference type="Gene3D" id="1.10.579.10">
    <property type="entry name" value="DNA Cyclobutane Dipyrimidine Photolyase, subunit A, domain 3"/>
    <property type="match status" value="1"/>
</dbReference>
<organism evidence="9 10">
    <name type="scientific">Pseudodonghicola xiamenensis</name>
    <dbReference type="NCBI Taxonomy" id="337702"/>
    <lineage>
        <taxon>Bacteria</taxon>
        <taxon>Pseudomonadati</taxon>
        <taxon>Pseudomonadota</taxon>
        <taxon>Alphaproteobacteria</taxon>
        <taxon>Rhodobacterales</taxon>
        <taxon>Paracoccaceae</taxon>
        <taxon>Pseudodonghicola</taxon>
    </lineage>
</organism>
<dbReference type="GO" id="GO:0006950">
    <property type="term" value="P:response to stress"/>
    <property type="evidence" value="ECO:0007669"/>
    <property type="project" value="UniProtKB-ARBA"/>
</dbReference>
<dbReference type="GO" id="GO:0071949">
    <property type="term" value="F:FAD binding"/>
    <property type="evidence" value="ECO:0007669"/>
    <property type="project" value="TreeGrafter"/>
</dbReference>
<evidence type="ECO:0000313" key="9">
    <source>
        <dbReference type="EMBL" id="GHG95460.1"/>
    </source>
</evidence>
<proteinExistence type="inferred from homology"/>
<feature type="site" description="Electron transfer via tryptophanyl radical" evidence="6">
    <location>
        <position position="360"/>
    </location>
</feature>
<dbReference type="Proteomes" id="UP000611500">
    <property type="component" value="Unassembled WGS sequence"/>
</dbReference>
<reference evidence="9" key="2">
    <citation type="submission" date="2020-09" db="EMBL/GenBank/DDBJ databases">
        <authorList>
            <person name="Sun Q."/>
            <person name="Zhou Y."/>
        </authorList>
    </citation>
    <scope>NUCLEOTIDE SEQUENCE</scope>
    <source>
        <strain evidence="9">CGMCC 1.7081</strain>
    </source>
</reference>
<dbReference type="InterPro" id="IPR005101">
    <property type="entry name" value="Cryptochr/Photolyase_FAD-bd"/>
</dbReference>
<comment type="caution">
    <text evidence="9">The sequence shown here is derived from an EMBL/GenBank/DDBJ whole genome shotgun (WGS) entry which is preliminary data.</text>
</comment>
<comment type="cofactor">
    <cofactor evidence="5">
        <name>FAD</name>
        <dbReference type="ChEBI" id="CHEBI:57692"/>
    </cofactor>
    <text evidence="5">Binds 1 FAD per subunit.</text>
</comment>
<feature type="binding site" evidence="5">
    <location>
        <begin position="373"/>
        <end position="375"/>
    </location>
    <ligand>
        <name>FAD</name>
        <dbReference type="ChEBI" id="CHEBI:57692"/>
    </ligand>
</feature>
<dbReference type="InterPro" id="IPR006050">
    <property type="entry name" value="DNA_photolyase_N"/>
</dbReference>
<evidence type="ECO:0000256" key="1">
    <source>
        <dbReference type="ARBA" id="ARBA00001932"/>
    </source>
</evidence>
<dbReference type="Pfam" id="PF03441">
    <property type="entry name" value="FAD_binding_7"/>
    <property type="match status" value="1"/>
</dbReference>
<feature type="site" description="Electron transfer via tryptophanyl radical" evidence="6">
    <location>
        <position position="305"/>
    </location>
</feature>
<dbReference type="InterPro" id="IPR002081">
    <property type="entry name" value="Cryptochrome/DNA_photolyase_1"/>
</dbReference>
<evidence type="ECO:0000313" key="10">
    <source>
        <dbReference type="Proteomes" id="UP000611500"/>
    </source>
</evidence>
<feature type="site" description="Electron transfer via tryptophanyl radical" evidence="6">
    <location>
        <position position="383"/>
    </location>
</feature>
<dbReference type="GO" id="GO:0003677">
    <property type="term" value="F:DNA binding"/>
    <property type="evidence" value="ECO:0007669"/>
    <property type="project" value="TreeGrafter"/>
</dbReference>
<dbReference type="PRINTS" id="PR00147">
    <property type="entry name" value="DNAPHOTLYASE"/>
</dbReference>
<keyword evidence="2 5" id="KW-0285">Flavoprotein</keyword>
<dbReference type="InterPro" id="IPR018394">
    <property type="entry name" value="DNA_photolyase_1_CS_C"/>
</dbReference>
<dbReference type="PROSITE" id="PS51645">
    <property type="entry name" value="PHR_CRY_ALPHA_BETA"/>
    <property type="match status" value="1"/>
</dbReference>
<feature type="binding site" evidence="5">
    <location>
        <position position="223"/>
    </location>
    <ligand>
        <name>FAD</name>
        <dbReference type="ChEBI" id="CHEBI:57692"/>
    </ligand>
</feature>
<dbReference type="Gene3D" id="3.40.50.620">
    <property type="entry name" value="HUPs"/>
    <property type="match status" value="1"/>
</dbReference>
<dbReference type="InterPro" id="IPR036155">
    <property type="entry name" value="Crypto/Photolyase_N_sf"/>
</dbReference>
<sequence length="475" mass="52945">MSETPIILWFRRDLRLADHPALSAACAAGGPVIPVFILDPETEALGAAAKWRLMHSIKNLSQSIDITGNRLILRRGDAAAVLDRLIAETGAGAVHWTRLYDPAARARDQAIKSALKARGISARSFPGHVLFEPWAIETGAGGFYRVFTPYWKSVRDRPVDPLIPAPTRLPAPARWPASDWLDDWALGAAMGRGAAVLERYCEVGEATALARLDSFLDGPVADYQLARDYPARAGTSGLSEALTLGEIAPRRIWHAAQRVRQGGAGAGAETFLKELAWRDFAHHLMFHTPHILTRNWRQDWDGFPWNEDRHDPRVIAWTQGRTGVPFVDAAMRELYVTGRMHNRARMIVASFLTKHLLSHWRIGMDWFADCLTDWDPASNAMGWQWCAGSGPDAAPYFRIFNPETQAKTWDPKGDYVRNWIAEGQRNPPQSALDYFDAMPKSWQMTPGDPYPAPLVGLAEGRKMALAAYEGHRSAR</sequence>
<keyword evidence="3 5" id="KW-0274">FAD</keyword>
<evidence type="ECO:0000256" key="3">
    <source>
        <dbReference type="ARBA" id="ARBA00022827"/>
    </source>
</evidence>
<dbReference type="InterPro" id="IPR036134">
    <property type="entry name" value="Crypto/Photolyase_FAD-like_sf"/>
</dbReference>
<gene>
    <name evidence="9" type="ORF">GCM10010961_29190</name>
</gene>
<dbReference type="GO" id="GO:0009416">
    <property type="term" value="P:response to light stimulus"/>
    <property type="evidence" value="ECO:0007669"/>
    <property type="project" value="TreeGrafter"/>
</dbReference>
<feature type="domain" description="Photolyase/cryptochrome alpha/beta" evidence="8">
    <location>
        <begin position="4"/>
        <end position="130"/>
    </location>
</feature>
<dbReference type="GO" id="GO:0003904">
    <property type="term" value="F:deoxyribodipyrimidine photo-lyase activity"/>
    <property type="evidence" value="ECO:0007669"/>
    <property type="project" value="TreeGrafter"/>
</dbReference>
<evidence type="ECO:0000256" key="4">
    <source>
        <dbReference type="ARBA" id="ARBA00022991"/>
    </source>
</evidence>
<dbReference type="Pfam" id="PF00875">
    <property type="entry name" value="DNA_photolyase"/>
    <property type="match status" value="1"/>
</dbReference>
<dbReference type="PANTHER" id="PTHR11455:SF9">
    <property type="entry name" value="CRYPTOCHROME CIRCADIAN CLOCK 5 ISOFORM X1"/>
    <property type="match status" value="1"/>
</dbReference>
<evidence type="ECO:0000259" key="8">
    <source>
        <dbReference type="PROSITE" id="PS51645"/>
    </source>
</evidence>
<dbReference type="SUPFAM" id="SSF52425">
    <property type="entry name" value="Cryptochrome/photolyase, N-terminal domain"/>
    <property type="match status" value="1"/>
</dbReference>
<protein>
    <submittedName>
        <fullName evidence="9">Deoxyribodipyrimidine photo-lyase</fullName>
    </submittedName>
</protein>
<evidence type="ECO:0000256" key="6">
    <source>
        <dbReference type="PIRSR" id="PIRSR602081-2"/>
    </source>
</evidence>
<dbReference type="PROSITE" id="PS00691">
    <property type="entry name" value="DNA_PHOTOLYASES_1_2"/>
    <property type="match status" value="1"/>
</dbReference>
<feature type="binding site" evidence="5">
    <location>
        <position position="271"/>
    </location>
    <ligand>
        <name>FAD</name>
        <dbReference type="ChEBI" id="CHEBI:57692"/>
    </ligand>
</feature>
<evidence type="ECO:0000256" key="7">
    <source>
        <dbReference type="RuleBase" id="RU004182"/>
    </source>
</evidence>
<dbReference type="RefSeq" id="WP_028094155.1">
    <property type="nucleotide sequence ID" value="NZ_BNAP01000014.1"/>
</dbReference>
<dbReference type="SUPFAM" id="SSF48173">
    <property type="entry name" value="Cryptochrome/photolyase FAD-binding domain"/>
    <property type="match status" value="1"/>
</dbReference>
<feature type="binding site" evidence="5">
    <location>
        <begin position="235"/>
        <end position="239"/>
    </location>
    <ligand>
        <name>FAD</name>
        <dbReference type="ChEBI" id="CHEBI:57692"/>
    </ligand>
</feature>
<accession>A0A8J3ME99</accession>
<evidence type="ECO:0000256" key="5">
    <source>
        <dbReference type="PIRSR" id="PIRSR602081-1"/>
    </source>
</evidence>
<dbReference type="InterPro" id="IPR014729">
    <property type="entry name" value="Rossmann-like_a/b/a_fold"/>
</dbReference>
<name>A0A8J3ME99_9RHOB</name>
<dbReference type="Gene3D" id="1.25.40.80">
    <property type="match status" value="1"/>
</dbReference>
<comment type="cofactor">
    <cofactor evidence="1">
        <name>(6R)-5,10-methylene-5,6,7,8-tetrahydrofolate</name>
        <dbReference type="ChEBI" id="CHEBI:15636"/>
    </cofactor>
</comment>
<comment type="similarity">
    <text evidence="7">Belongs to the DNA photolyase family.</text>
</comment>
<keyword evidence="4 7" id="KW-0157">Chromophore</keyword>
<dbReference type="GO" id="GO:0006139">
    <property type="term" value="P:nucleobase-containing compound metabolic process"/>
    <property type="evidence" value="ECO:0007669"/>
    <property type="project" value="UniProtKB-ARBA"/>
</dbReference>
<dbReference type="AlphaFoldDB" id="A0A8J3ME99"/>
<evidence type="ECO:0000256" key="2">
    <source>
        <dbReference type="ARBA" id="ARBA00022630"/>
    </source>
</evidence>
<keyword evidence="10" id="KW-1185">Reference proteome</keyword>
<reference evidence="9" key="1">
    <citation type="journal article" date="2014" name="Int. J. Syst. Evol. Microbiol.">
        <title>Complete genome sequence of Corynebacterium casei LMG S-19264T (=DSM 44701T), isolated from a smear-ripened cheese.</title>
        <authorList>
            <consortium name="US DOE Joint Genome Institute (JGI-PGF)"/>
            <person name="Walter F."/>
            <person name="Albersmeier A."/>
            <person name="Kalinowski J."/>
            <person name="Ruckert C."/>
        </authorList>
    </citation>
    <scope>NUCLEOTIDE SEQUENCE</scope>
    <source>
        <strain evidence="9">CGMCC 1.7081</strain>
    </source>
</reference>
<dbReference type="EMBL" id="BNAP01000014">
    <property type="protein sequence ID" value="GHG95460.1"/>
    <property type="molecule type" value="Genomic_DNA"/>
</dbReference>
<dbReference type="PANTHER" id="PTHR11455">
    <property type="entry name" value="CRYPTOCHROME"/>
    <property type="match status" value="1"/>
</dbReference>